<gene>
    <name evidence="3" type="ORF">U27_05273</name>
</gene>
<dbReference type="Proteomes" id="UP000030661">
    <property type="component" value="Unassembled WGS sequence"/>
</dbReference>
<dbReference type="eggNOG" id="COG2201">
    <property type="taxonomic scope" value="Bacteria"/>
</dbReference>
<dbReference type="Pfam" id="PF00072">
    <property type="entry name" value="Response_reg"/>
    <property type="match status" value="1"/>
</dbReference>
<dbReference type="EMBL" id="DF820467">
    <property type="protein sequence ID" value="GAK58299.1"/>
    <property type="molecule type" value="Genomic_DNA"/>
</dbReference>
<evidence type="ECO:0000256" key="1">
    <source>
        <dbReference type="PROSITE-ProRule" id="PRU00169"/>
    </source>
</evidence>
<dbReference type="GO" id="GO:0000160">
    <property type="term" value="P:phosphorelay signal transduction system"/>
    <property type="evidence" value="ECO:0007669"/>
    <property type="project" value="InterPro"/>
</dbReference>
<sequence length="459" mass="51550">MAKQLEIWGVSDPNTSAQLALAVRMDLFKKEANLNVTCQFLESGTTMPDEILRASARPFAFTQTPITAIQLHDKGYSTKVVAPLADIAGTQQVIIHPDSQIDQPRDLEGKRLGLARGAAVYMAIRNMANDYGIDLHKVEFIDLLPHDQITAFNAGTLDAIACWEPWTTKARNLGGRLYFSGARSEIPGMEGDVNWLIDEGCMMVPDEHIAKYPEEVIAILHVMRIATHFINENRREVAKELASFFDVGQQELIAAMRKNLYSMTFDNLFRIGLLGFRDFLYHEGMVSQKFSEQTLYDFTLLRQVDPSLIAIEKNISRDVSVVEKHQVYYRKDMTIVGDGRDVRFLVADDSKVVRSSLVQMIEILGGEMLGEARTGQEAIDMFEKLHPNFITMDLSMPGMSGIDAVKRILSLEPETNIIVISGTDHKELREEVFDLGVKVFIVKPFDPLQVAEIIGLLLL</sequence>
<dbReference type="Gene3D" id="3.40.190.10">
    <property type="entry name" value="Periplasmic binding protein-like II"/>
    <property type="match status" value="2"/>
</dbReference>
<protein>
    <submittedName>
        <fullName evidence="3">Nitrate/sulfonate/bicarbonate ABC transporter substrate-binding protein</fullName>
    </submittedName>
</protein>
<organism evidence="3">
    <name type="scientific">Vecturithrix granuli</name>
    <dbReference type="NCBI Taxonomy" id="1499967"/>
    <lineage>
        <taxon>Bacteria</taxon>
        <taxon>Candidatus Moduliflexota</taxon>
        <taxon>Candidatus Vecturitrichia</taxon>
        <taxon>Candidatus Vecturitrichales</taxon>
        <taxon>Candidatus Vecturitrichaceae</taxon>
        <taxon>Candidatus Vecturithrix</taxon>
    </lineage>
</organism>
<dbReference type="PANTHER" id="PTHR30024">
    <property type="entry name" value="ALIPHATIC SULFONATES-BINDING PROTEIN-RELATED"/>
    <property type="match status" value="1"/>
</dbReference>
<dbReference type="AlphaFoldDB" id="A0A081C144"/>
<dbReference type="PROSITE" id="PS50110">
    <property type="entry name" value="RESPONSE_REGULATORY"/>
    <property type="match status" value="1"/>
</dbReference>
<dbReference type="Pfam" id="PF09084">
    <property type="entry name" value="NMT1"/>
    <property type="match status" value="1"/>
</dbReference>
<dbReference type="Gene3D" id="3.40.50.2300">
    <property type="match status" value="1"/>
</dbReference>
<accession>A0A081C144</accession>
<dbReference type="SUPFAM" id="SSF52172">
    <property type="entry name" value="CheY-like"/>
    <property type="match status" value="1"/>
</dbReference>
<evidence type="ECO:0000259" key="2">
    <source>
        <dbReference type="PROSITE" id="PS50110"/>
    </source>
</evidence>
<dbReference type="eggNOG" id="COG0715">
    <property type="taxonomic scope" value="Bacteria"/>
</dbReference>
<dbReference type="STRING" id="1499967.U27_05273"/>
<dbReference type="InterPro" id="IPR011006">
    <property type="entry name" value="CheY-like_superfamily"/>
</dbReference>
<evidence type="ECO:0000313" key="3">
    <source>
        <dbReference type="EMBL" id="GAK58299.1"/>
    </source>
</evidence>
<dbReference type="HOGENOM" id="CLU_536048_0_0_0"/>
<evidence type="ECO:0000313" key="4">
    <source>
        <dbReference type="Proteomes" id="UP000030661"/>
    </source>
</evidence>
<dbReference type="InterPro" id="IPR015168">
    <property type="entry name" value="SsuA/THI5"/>
</dbReference>
<feature type="domain" description="Response regulatory" evidence="2">
    <location>
        <begin position="343"/>
        <end position="458"/>
    </location>
</feature>
<reference evidence="3" key="1">
    <citation type="journal article" date="2015" name="PeerJ">
        <title>First genomic representation of candidate bacterial phylum KSB3 points to enhanced environmental sensing as a trigger of wastewater bulking.</title>
        <authorList>
            <person name="Sekiguchi Y."/>
            <person name="Ohashi A."/>
            <person name="Parks D.H."/>
            <person name="Yamauchi T."/>
            <person name="Tyson G.W."/>
            <person name="Hugenholtz P."/>
        </authorList>
    </citation>
    <scope>NUCLEOTIDE SEQUENCE [LARGE SCALE GENOMIC DNA]</scope>
</reference>
<dbReference type="SMART" id="SM00448">
    <property type="entry name" value="REC"/>
    <property type="match status" value="1"/>
</dbReference>
<feature type="modified residue" description="4-aspartylphosphate" evidence="1">
    <location>
        <position position="393"/>
    </location>
</feature>
<keyword evidence="4" id="KW-1185">Reference proteome</keyword>
<name>A0A081C144_VECG1</name>
<keyword evidence="1" id="KW-0597">Phosphoprotein</keyword>
<dbReference type="SUPFAM" id="SSF53850">
    <property type="entry name" value="Periplasmic binding protein-like II"/>
    <property type="match status" value="1"/>
</dbReference>
<proteinExistence type="predicted"/>
<dbReference type="InterPro" id="IPR001789">
    <property type="entry name" value="Sig_transdc_resp-reg_receiver"/>
</dbReference>